<reference evidence="2" key="2">
    <citation type="submission" date="2015-01" db="EMBL/GenBank/DDBJ databases">
        <title>Evolutionary Origins and Diversification of the Mycorrhizal Mutualists.</title>
        <authorList>
            <consortium name="DOE Joint Genome Institute"/>
            <consortium name="Mycorrhizal Genomics Consortium"/>
            <person name="Kohler A."/>
            <person name="Kuo A."/>
            <person name="Nagy L.G."/>
            <person name="Floudas D."/>
            <person name="Copeland A."/>
            <person name="Barry K.W."/>
            <person name="Cichocki N."/>
            <person name="Veneault-Fourrey C."/>
            <person name="LaButti K."/>
            <person name="Lindquist E.A."/>
            <person name="Lipzen A."/>
            <person name="Lundell T."/>
            <person name="Morin E."/>
            <person name="Murat C."/>
            <person name="Riley R."/>
            <person name="Ohm R."/>
            <person name="Sun H."/>
            <person name="Tunlid A."/>
            <person name="Henrissat B."/>
            <person name="Grigoriev I.V."/>
            <person name="Hibbett D.S."/>
            <person name="Martin F."/>
        </authorList>
    </citation>
    <scope>NUCLEOTIDE SEQUENCE [LARGE SCALE GENOMIC DNA]</scope>
    <source>
        <strain evidence="2">441</strain>
    </source>
</reference>
<accession>A0A0C9ZLZ7</accession>
<dbReference type="Proteomes" id="UP000054018">
    <property type="component" value="Unassembled WGS sequence"/>
</dbReference>
<dbReference type="AlphaFoldDB" id="A0A0C9ZLZ7"/>
<sequence>MATTSISGEFLECFIDGTMTADKNISPTIEWVIHSTFPSADVCRDFLFGKCRRRGLLFDVSAIVRTA</sequence>
<name>A0A0C9ZLZ7_9AGAM</name>
<organism evidence="1 2">
    <name type="scientific">Pisolithus microcarpus 441</name>
    <dbReference type="NCBI Taxonomy" id="765257"/>
    <lineage>
        <taxon>Eukaryota</taxon>
        <taxon>Fungi</taxon>
        <taxon>Dikarya</taxon>
        <taxon>Basidiomycota</taxon>
        <taxon>Agaricomycotina</taxon>
        <taxon>Agaricomycetes</taxon>
        <taxon>Agaricomycetidae</taxon>
        <taxon>Boletales</taxon>
        <taxon>Sclerodermatineae</taxon>
        <taxon>Pisolithaceae</taxon>
        <taxon>Pisolithus</taxon>
    </lineage>
</organism>
<evidence type="ECO:0000313" key="2">
    <source>
        <dbReference type="Proteomes" id="UP000054018"/>
    </source>
</evidence>
<gene>
    <name evidence="1" type="ORF">PISMIDRAFT_679344</name>
</gene>
<protein>
    <submittedName>
        <fullName evidence="1">Uncharacterized protein</fullName>
    </submittedName>
</protein>
<dbReference type="HOGENOM" id="CLU_193181_0_0_1"/>
<evidence type="ECO:0000313" key="1">
    <source>
        <dbReference type="EMBL" id="KIK23387.1"/>
    </source>
</evidence>
<proteinExistence type="predicted"/>
<reference evidence="1 2" key="1">
    <citation type="submission" date="2014-04" db="EMBL/GenBank/DDBJ databases">
        <authorList>
            <consortium name="DOE Joint Genome Institute"/>
            <person name="Kuo A."/>
            <person name="Kohler A."/>
            <person name="Costa M.D."/>
            <person name="Nagy L.G."/>
            <person name="Floudas D."/>
            <person name="Copeland A."/>
            <person name="Barry K.W."/>
            <person name="Cichocki N."/>
            <person name="Veneault-Fourrey C."/>
            <person name="LaButti K."/>
            <person name="Lindquist E.A."/>
            <person name="Lipzen A."/>
            <person name="Lundell T."/>
            <person name="Morin E."/>
            <person name="Murat C."/>
            <person name="Sun H."/>
            <person name="Tunlid A."/>
            <person name="Henrissat B."/>
            <person name="Grigoriev I.V."/>
            <person name="Hibbett D.S."/>
            <person name="Martin F."/>
            <person name="Nordberg H.P."/>
            <person name="Cantor M.N."/>
            <person name="Hua S.X."/>
        </authorList>
    </citation>
    <scope>NUCLEOTIDE SEQUENCE [LARGE SCALE GENOMIC DNA]</scope>
    <source>
        <strain evidence="1 2">441</strain>
    </source>
</reference>
<dbReference type="OrthoDB" id="10457854at2759"/>
<keyword evidence="2" id="KW-1185">Reference proteome</keyword>
<dbReference type="EMBL" id="KN833726">
    <property type="protein sequence ID" value="KIK23387.1"/>
    <property type="molecule type" value="Genomic_DNA"/>
</dbReference>